<evidence type="ECO:0000313" key="2">
    <source>
        <dbReference type="EMBL" id="AYW49912.1"/>
    </source>
</evidence>
<dbReference type="AlphaFoldDB" id="A0A3G5FHV5"/>
<feature type="compositionally biased region" description="Basic and acidic residues" evidence="1">
    <location>
        <begin position="110"/>
        <end position="123"/>
    </location>
</feature>
<proteinExistence type="predicted"/>
<dbReference type="RefSeq" id="WP_103892359.1">
    <property type="nucleotide sequence ID" value="NZ_CP027768.1"/>
</dbReference>
<sequence>MQLNTLDKLLKEKQPQIYNKIHSPQHELSIELLKLRTENNLSVEDFSSMLGVTEKEYLDFEFGELNKTIKEYYQLINNAKKEIAFRNNTNIMPKEFVLVGVIRTDAGYRRPEEEQSWDRKETMNSKGLASVN</sequence>
<reference evidence="2 3" key="1">
    <citation type="journal article" date="2012" name="Int. J. Syst. Evol. Microbiol.">
        <title>Characterization of Tetragenococcus strains from sugar thick juice reveals a novel species, Tetragenococcus osmophilus sp. nov., and divides Tetragenococcus halophilus into two subspecies, T. halophilus subsp. halophilus subsp. nov. and T. halophilus subsp. flandriensis subsp. nov.</title>
        <authorList>
            <person name="Juste A."/>
            <person name="Van Trappen S."/>
            <person name="Verreth C."/>
            <person name="Cleenwerck I."/>
            <person name="De Vos P."/>
            <person name="Lievens B."/>
            <person name="Willems K.A."/>
        </authorList>
    </citation>
    <scope>NUCLEOTIDE SEQUENCE [LARGE SCALE GENOMIC DNA]</scope>
    <source>
        <strain evidence="2 3">LMG 26042</strain>
    </source>
</reference>
<feature type="region of interest" description="Disordered" evidence="1">
    <location>
        <begin position="110"/>
        <end position="132"/>
    </location>
</feature>
<gene>
    <name evidence="2" type="ORF">C7H83_05225</name>
</gene>
<evidence type="ECO:0000313" key="3">
    <source>
        <dbReference type="Proteomes" id="UP000280475"/>
    </source>
</evidence>
<dbReference type="Proteomes" id="UP000280475">
    <property type="component" value="Chromosome"/>
</dbReference>
<dbReference type="EMBL" id="CP027768">
    <property type="protein sequence ID" value="AYW49912.1"/>
    <property type="molecule type" value="Genomic_DNA"/>
</dbReference>
<accession>A0A3G5FHV5</accession>
<protein>
    <submittedName>
        <fullName evidence="2">Uncharacterized protein</fullName>
    </submittedName>
</protein>
<evidence type="ECO:0000256" key="1">
    <source>
        <dbReference type="SAM" id="MobiDB-lite"/>
    </source>
</evidence>
<name>A0A3G5FHV5_TETHA</name>
<organism evidence="2 3">
    <name type="scientific">Tetragenococcus halophilus</name>
    <name type="common">Pediococcus halophilus</name>
    <dbReference type="NCBI Taxonomy" id="51669"/>
    <lineage>
        <taxon>Bacteria</taxon>
        <taxon>Bacillati</taxon>
        <taxon>Bacillota</taxon>
        <taxon>Bacilli</taxon>
        <taxon>Lactobacillales</taxon>
        <taxon>Enterococcaceae</taxon>
        <taxon>Tetragenococcus</taxon>
    </lineage>
</organism>